<evidence type="ECO:0000256" key="1">
    <source>
        <dbReference type="ARBA" id="ARBA00022737"/>
    </source>
</evidence>
<dbReference type="NCBIfam" id="TIGR00756">
    <property type="entry name" value="PPR"/>
    <property type="match status" value="1"/>
</dbReference>
<dbReference type="InterPro" id="IPR051114">
    <property type="entry name" value="Mito_RNA_Proc_CCM1"/>
</dbReference>
<evidence type="ECO:0000256" key="3">
    <source>
        <dbReference type="SAM" id="MobiDB-lite"/>
    </source>
</evidence>
<accession>A0A8H3IV93</accession>
<feature type="domain" description="Pentatricopeptide repeat-containing protein-mitochondrial" evidence="4">
    <location>
        <begin position="311"/>
        <end position="443"/>
    </location>
</feature>
<proteinExistence type="predicted"/>
<dbReference type="GO" id="GO:0005739">
    <property type="term" value="C:mitochondrion"/>
    <property type="evidence" value="ECO:0007669"/>
    <property type="project" value="TreeGrafter"/>
</dbReference>
<protein>
    <recommendedName>
        <fullName evidence="4">Pentatricopeptide repeat-containing protein-mitochondrial domain-containing protein</fullName>
    </recommendedName>
</protein>
<feature type="repeat" description="PPR" evidence="2">
    <location>
        <begin position="452"/>
        <end position="486"/>
    </location>
</feature>
<dbReference type="PROSITE" id="PS51375">
    <property type="entry name" value="PPR"/>
    <property type="match status" value="1"/>
</dbReference>
<feature type="region of interest" description="Disordered" evidence="3">
    <location>
        <begin position="574"/>
        <end position="596"/>
    </location>
</feature>
<gene>
    <name evidence="5" type="ORF">HETSPECPRED_009015</name>
</gene>
<dbReference type="GO" id="GO:0007005">
    <property type="term" value="P:mitochondrion organization"/>
    <property type="evidence" value="ECO:0007669"/>
    <property type="project" value="TreeGrafter"/>
</dbReference>
<organism evidence="5 6">
    <name type="scientific">Heterodermia speciosa</name>
    <dbReference type="NCBI Taxonomy" id="116794"/>
    <lineage>
        <taxon>Eukaryota</taxon>
        <taxon>Fungi</taxon>
        <taxon>Dikarya</taxon>
        <taxon>Ascomycota</taxon>
        <taxon>Pezizomycotina</taxon>
        <taxon>Lecanoromycetes</taxon>
        <taxon>OSLEUM clade</taxon>
        <taxon>Lecanoromycetidae</taxon>
        <taxon>Caliciales</taxon>
        <taxon>Physciaceae</taxon>
        <taxon>Heterodermia</taxon>
    </lineage>
</organism>
<keyword evidence="6" id="KW-1185">Reference proteome</keyword>
<dbReference type="Pfam" id="PF23276">
    <property type="entry name" value="TPR_24"/>
    <property type="match status" value="1"/>
</dbReference>
<reference evidence="5" key="1">
    <citation type="submission" date="2021-03" db="EMBL/GenBank/DDBJ databases">
        <authorList>
            <person name="Tagirdzhanova G."/>
        </authorList>
    </citation>
    <scope>NUCLEOTIDE SEQUENCE</scope>
</reference>
<evidence type="ECO:0000313" key="6">
    <source>
        <dbReference type="Proteomes" id="UP000664521"/>
    </source>
</evidence>
<dbReference type="InterPro" id="IPR057027">
    <property type="entry name" value="TPR_mt"/>
</dbReference>
<dbReference type="EMBL" id="CAJPDS010000070">
    <property type="protein sequence ID" value="CAF9933833.1"/>
    <property type="molecule type" value="Genomic_DNA"/>
</dbReference>
<dbReference type="Pfam" id="PF01535">
    <property type="entry name" value="PPR"/>
    <property type="match status" value="1"/>
</dbReference>
<evidence type="ECO:0000259" key="4">
    <source>
        <dbReference type="Pfam" id="PF23276"/>
    </source>
</evidence>
<evidence type="ECO:0000313" key="5">
    <source>
        <dbReference type="EMBL" id="CAF9933833.1"/>
    </source>
</evidence>
<dbReference type="Gene3D" id="1.25.40.10">
    <property type="entry name" value="Tetratricopeptide repeat domain"/>
    <property type="match status" value="3"/>
</dbReference>
<evidence type="ECO:0000256" key="2">
    <source>
        <dbReference type="PROSITE-ProRule" id="PRU00708"/>
    </source>
</evidence>
<feature type="region of interest" description="Disordered" evidence="3">
    <location>
        <begin position="41"/>
        <end position="94"/>
    </location>
</feature>
<dbReference type="Proteomes" id="UP000664521">
    <property type="component" value="Unassembled WGS sequence"/>
</dbReference>
<dbReference type="OrthoDB" id="747253at2759"/>
<dbReference type="AlphaFoldDB" id="A0A8H3IV93"/>
<dbReference type="PANTHER" id="PTHR47934:SF6">
    <property type="entry name" value="MITOCHONDRIAL GROUP I INTRON SPLICING FACTOR CCM1-RELATED"/>
    <property type="match status" value="1"/>
</dbReference>
<dbReference type="GO" id="GO:0003729">
    <property type="term" value="F:mRNA binding"/>
    <property type="evidence" value="ECO:0007669"/>
    <property type="project" value="TreeGrafter"/>
</dbReference>
<dbReference type="PANTHER" id="PTHR47934">
    <property type="entry name" value="PENTATRICOPEPTIDE REPEAT-CONTAINING PROTEIN PET309, MITOCHONDRIAL"/>
    <property type="match status" value="1"/>
</dbReference>
<dbReference type="GO" id="GO:0006396">
    <property type="term" value="P:RNA processing"/>
    <property type="evidence" value="ECO:0007669"/>
    <property type="project" value="TreeGrafter"/>
</dbReference>
<keyword evidence="1" id="KW-0677">Repeat</keyword>
<feature type="compositionally biased region" description="Polar residues" evidence="3">
    <location>
        <begin position="41"/>
        <end position="56"/>
    </location>
</feature>
<sequence>MPSAKLDGLWYCLCPSSRQLLLVPSRHRFRSLNKVNTYSSYTQHAQNHIPPDTQSPHYRPDRDSRSDSFTPRPRLEDKLYRPPQLPRAGAKPQLTTEAAYEQLRRAAKKGDYGRVKDCLALLVGKRGERPTVELYHAMILANADPQLGSPNEVASLLQEMIEAGLYPDSAIYHAVLKVLSIHPDYVLRQKILHELHERWFTVTEDGWHDVIIGLIRDRQIEVAMIKLQNIERQGIKVRSWLYDILIYNLCELSEFDEALEIMQRRFFSGKTPISLSLWHHFLDSASRSLHYESVAFVWRNRVELGFLNLSSGICINVLNTAARKGDTKLATAVFHTLRNRNHAFDIHHYEALLESWLATNDLKSAFSILSVMLQSRLDPTEASTRAIFCYLCDEYARPTEALQILRRLKDEDRPIPHAAFNVVLEAYIRYNDLGSALESYKTMHLIIPSGPDTSTFNTLLRGCKKTQRYDLAMFFASEMLALKIPPDAMTYDRLILASLSARGEADGGFGNAWRYFEEMRQMDWWPRAGTLKNLGQAGCEVADERVYELVQERGFDEGRMDYLQRWYWGKKVGGGGRGKRRINGKANEEATEFDDE</sequence>
<dbReference type="InterPro" id="IPR002885">
    <property type="entry name" value="PPR_rpt"/>
</dbReference>
<comment type="caution">
    <text evidence="5">The sequence shown here is derived from an EMBL/GenBank/DDBJ whole genome shotgun (WGS) entry which is preliminary data.</text>
</comment>
<name>A0A8H3IV93_9LECA</name>
<dbReference type="InterPro" id="IPR011990">
    <property type="entry name" value="TPR-like_helical_dom_sf"/>
</dbReference>